<dbReference type="GO" id="GO:0009088">
    <property type="term" value="P:threonine biosynthetic process"/>
    <property type="evidence" value="ECO:0007669"/>
    <property type="project" value="UniProtKB-UniPathway"/>
</dbReference>
<evidence type="ECO:0000256" key="9">
    <source>
        <dbReference type="RuleBase" id="RU003448"/>
    </source>
</evidence>
<dbReference type="InterPro" id="IPR036393">
    <property type="entry name" value="AceGlu_kinase-like_sf"/>
</dbReference>
<keyword evidence="4 8" id="KW-0547">Nucleotide-binding</keyword>
<dbReference type="GO" id="GO:0005829">
    <property type="term" value="C:cytosol"/>
    <property type="evidence" value="ECO:0007669"/>
    <property type="project" value="TreeGrafter"/>
</dbReference>
<dbReference type="Gene3D" id="3.40.1160.10">
    <property type="entry name" value="Acetylglutamate kinase-like"/>
    <property type="match status" value="1"/>
</dbReference>
<comment type="pathway">
    <text evidence="10">Amino-acid biosynthesis; L-threonine biosynthesis; L-threonine from L-aspartate: step 1/5.</text>
</comment>
<feature type="binding site" evidence="8">
    <location>
        <position position="240"/>
    </location>
    <ligand>
        <name>ATP</name>
        <dbReference type="ChEBI" id="CHEBI:30616"/>
    </ligand>
</feature>
<dbReference type="InterPro" id="IPR001341">
    <property type="entry name" value="Asp_kinase"/>
</dbReference>
<comment type="pathway">
    <text evidence="10">Amino-acid biosynthesis; L-methionine biosynthesis via de novo pathway; L-homoserine from L-aspartate: step 1/3.</text>
</comment>
<evidence type="ECO:0000256" key="8">
    <source>
        <dbReference type="PIRSR" id="PIRSR000726-1"/>
    </source>
</evidence>
<feature type="binding site" evidence="8">
    <location>
        <position position="126"/>
    </location>
    <ligand>
        <name>substrate</name>
    </ligand>
</feature>
<dbReference type="InterPro" id="IPR018042">
    <property type="entry name" value="Aspartate_kinase_CS"/>
</dbReference>
<dbReference type="InterPro" id="IPR005260">
    <property type="entry name" value="Asp_kin_monofn"/>
</dbReference>
<dbReference type="Proteomes" id="UP000648239">
    <property type="component" value="Unassembled WGS sequence"/>
</dbReference>
<evidence type="ECO:0000256" key="5">
    <source>
        <dbReference type="ARBA" id="ARBA00022777"/>
    </source>
</evidence>
<keyword evidence="5 9" id="KW-0418">Kinase</keyword>
<comment type="catalytic activity">
    <reaction evidence="7 9">
        <text>L-aspartate + ATP = 4-phospho-L-aspartate + ADP</text>
        <dbReference type="Rhea" id="RHEA:23776"/>
        <dbReference type="ChEBI" id="CHEBI:29991"/>
        <dbReference type="ChEBI" id="CHEBI:30616"/>
        <dbReference type="ChEBI" id="CHEBI:57535"/>
        <dbReference type="ChEBI" id="CHEBI:456216"/>
        <dbReference type="EC" id="2.7.2.4"/>
    </reaction>
</comment>
<feature type="domain" description="Aspartate/glutamate/uridylate kinase" evidence="11">
    <location>
        <begin position="1"/>
        <end position="286"/>
    </location>
</feature>
<comment type="similarity">
    <text evidence="2 9">Belongs to the aspartokinase family.</text>
</comment>
<feature type="binding site" evidence="8">
    <location>
        <begin position="229"/>
        <end position="230"/>
    </location>
    <ligand>
        <name>ATP</name>
        <dbReference type="ChEBI" id="CHEBI:30616"/>
    </ligand>
</feature>
<dbReference type="GO" id="GO:0009090">
    <property type="term" value="P:homoserine biosynthetic process"/>
    <property type="evidence" value="ECO:0007669"/>
    <property type="project" value="TreeGrafter"/>
</dbReference>
<dbReference type="PANTHER" id="PTHR21499">
    <property type="entry name" value="ASPARTATE KINASE"/>
    <property type="match status" value="1"/>
</dbReference>
<reference evidence="12 13" key="1">
    <citation type="submission" date="2020-08" db="EMBL/GenBank/DDBJ databases">
        <title>Acidobacteriota in marine sediments use diverse sulfur dissimilation pathways.</title>
        <authorList>
            <person name="Wasmund K."/>
        </authorList>
    </citation>
    <scope>NUCLEOTIDE SEQUENCE [LARGE SCALE GENOMIC DNA]</scope>
    <source>
        <strain evidence="12">MAG AM4</strain>
    </source>
</reference>
<dbReference type="EC" id="2.7.2.4" evidence="9"/>
<gene>
    <name evidence="12" type="ORF">IFK94_00340</name>
</gene>
<keyword evidence="10" id="KW-0028">Amino-acid biosynthesis</keyword>
<evidence type="ECO:0000313" key="13">
    <source>
        <dbReference type="Proteomes" id="UP000648239"/>
    </source>
</evidence>
<dbReference type="InterPro" id="IPR001048">
    <property type="entry name" value="Asp/Glu/Uridylate_kinase"/>
</dbReference>
<organism evidence="12 13">
    <name type="scientific">Candidatus Polarisedimenticola svalbardensis</name>
    <dbReference type="NCBI Taxonomy" id="2886004"/>
    <lineage>
        <taxon>Bacteria</taxon>
        <taxon>Pseudomonadati</taxon>
        <taxon>Acidobacteriota</taxon>
        <taxon>Candidatus Polarisedimenticolia</taxon>
        <taxon>Candidatus Polarisedimenticolales</taxon>
        <taxon>Candidatus Polarisedimenticolaceae</taxon>
        <taxon>Candidatus Polarisedimenticola</taxon>
    </lineage>
</organism>
<feature type="binding site" evidence="8">
    <location>
        <position position="43"/>
    </location>
    <ligand>
        <name>substrate</name>
    </ligand>
</feature>
<keyword evidence="3 9" id="KW-0808">Transferase</keyword>
<dbReference type="UniPathway" id="UPA00034">
    <property type="reaction ID" value="UER00015"/>
</dbReference>
<dbReference type="GO" id="GO:0005524">
    <property type="term" value="F:ATP binding"/>
    <property type="evidence" value="ECO:0007669"/>
    <property type="project" value="UniProtKB-KW"/>
</dbReference>
<evidence type="ECO:0000256" key="10">
    <source>
        <dbReference type="RuleBase" id="RU004249"/>
    </source>
</evidence>
<keyword evidence="6 8" id="KW-0067">ATP-binding</keyword>
<dbReference type="PROSITE" id="PS00324">
    <property type="entry name" value="ASPARTOKINASE"/>
    <property type="match status" value="1"/>
</dbReference>
<feature type="binding site" evidence="8">
    <location>
        <begin position="265"/>
        <end position="266"/>
    </location>
    <ligand>
        <name>ATP</name>
        <dbReference type="ChEBI" id="CHEBI:30616"/>
    </ligand>
</feature>
<dbReference type="EMBL" id="JACXWD010000001">
    <property type="protein sequence ID" value="MBD3866549.1"/>
    <property type="molecule type" value="Genomic_DNA"/>
</dbReference>
<evidence type="ECO:0000259" key="11">
    <source>
        <dbReference type="Pfam" id="PF00696"/>
    </source>
</evidence>
<evidence type="ECO:0000256" key="2">
    <source>
        <dbReference type="ARBA" id="ARBA00010122"/>
    </source>
</evidence>
<evidence type="ECO:0000256" key="6">
    <source>
        <dbReference type="ARBA" id="ARBA00022840"/>
    </source>
</evidence>
<dbReference type="PANTHER" id="PTHR21499:SF59">
    <property type="entry name" value="ASPARTOKINASE"/>
    <property type="match status" value="1"/>
</dbReference>
<sequence>MIVLKFGGSSVADAEGIRRASAIVAAARHRRPVVVVSALGGVTDLLLAATAAAGRDDLAGQEAAMAGIERRHRWASSACLDDAASRQDVEMVLADTFDEMKLLLRSIRTLGELSPRAADAVLACGELLSSRLLTAALKGAGVDATWVDPRKVVITDGSHGSATPDLARMAGSVKTEVLSLVEKGQVPVIGGFVGSSPGGVTTTLGRGGGDTTAAVIGAAGGAEELQIWTDVDGLMTADPRLAADATCLGRVSFAEASEMASFGAKVLHPASVSPAVSASIPVRVLNSRNPEFEGTVVLPHSDPSRLGVVSLASRTGLTAVFLEADRGMEGALFRRRAMDLQEPPGPLPELIQVSAVGAVAVFRDSDAAAVHAGRWDRLGKVRTVDGVGMVAAVGEALRNDAALTGEVCRELGALHPMVLGAGGAALSVYALFPQAGLETVVSRLHRRFFQEVTRT</sequence>
<evidence type="ECO:0000256" key="7">
    <source>
        <dbReference type="ARBA" id="ARBA00047872"/>
    </source>
</evidence>
<comment type="pathway">
    <text evidence="1 10">Amino-acid biosynthesis; L-lysine biosynthesis via DAP pathway; (S)-tetrahydrodipicolinate from L-aspartate: step 1/4.</text>
</comment>
<evidence type="ECO:0000256" key="3">
    <source>
        <dbReference type="ARBA" id="ARBA00022679"/>
    </source>
</evidence>
<dbReference type="UniPathway" id="UPA00051">
    <property type="reaction ID" value="UER00462"/>
</dbReference>
<name>A0A8J6XXP3_9BACT</name>
<evidence type="ECO:0000256" key="1">
    <source>
        <dbReference type="ARBA" id="ARBA00004766"/>
    </source>
</evidence>
<dbReference type="GO" id="GO:0004072">
    <property type="term" value="F:aspartate kinase activity"/>
    <property type="evidence" value="ECO:0007669"/>
    <property type="project" value="UniProtKB-EC"/>
</dbReference>
<dbReference type="Pfam" id="PF00696">
    <property type="entry name" value="AA_kinase"/>
    <property type="match status" value="1"/>
</dbReference>
<accession>A0A8J6XXP3</accession>
<dbReference type="UniPathway" id="UPA00050">
    <property type="reaction ID" value="UER00461"/>
</dbReference>
<dbReference type="GO" id="GO:0009089">
    <property type="term" value="P:lysine biosynthetic process via diaminopimelate"/>
    <property type="evidence" value="ECO:0007669"/>
    <property type="project" value="UniProtKB-UniPathway"/>
</dbReference>
<dbReference type="AlphaFoldDB" id="A0A8J6XXP3"/>
<feature type="binding site" evidence="8">
    <location>
        <begin position="5"/>
        <end position="8"/>
    </location>
    <ligand>
        <name>ATP</name>
        <dbReference type="ChEBI" id="CHEBI:30616"/>
    </ligand>
</feature>
<dbReference type="SUPFAM" id="SSF53633">
    <property type="entry name" value="Carbamate kinase-like"/>
    <property type="match status" value="1"/>
</dbReference>
<dbReference type="PIRSF" id="PIRSF000726">
    <property type="entry name" value="Asp_kin"/>
    <property type="match status" value="1"/>
</dbReference>
<evidence type="ECO:0000256" key="4">
    <source>
        <dbReference type="ARBA" id="ARBA00022741"/>
    </source>
</evidence>
<comment type="caution">
    <text evidence="12">The sequence shown here is derived from an EMBL/GenBank/DDBJ whole genome shotgun (WGS) entry which is preliminary data.</text>
</comment>
<dbReference type="NCBIfam" id="TIGR00657">
    <property type="entry name" value="asp_kinases"/>
    <property type="match status" value="1"/>
</dbReference>
<proteinExistence type="inferred from homology"/>
<protein>
    <recommendedName>
        <fullName evidence="9">Aspartokinase</fullName>
        <ecNumber evidence="9">2.7.2.4</ecNumber>
    </recommendedName>
</protein>
<evidence type="ECO:0000313" key="12">
    <source>
        <dbReference type="EMBL" id="MBD3866549.1"/>
    </source>
</evidence>